<sequence length="64" mass="7892">MLGLVSKRKYDILKREFQELEQTRIHWKKMHDIEFIKRMNTIKESANKDCKIEELEKIIKEETK</sequence>
<protein>
    <submittedName>
        <fullName evidence="1">Uncharacterized protein</fullName>
    </submittedName>
</protein>
<dbReference type="EMBL" id="MK721188">
    <property type="protein sequence ID" value="QBZ69178.1"/>
    <property type="molecule type" value="Genomic_DNA"/>
</dbReference>
<dbReference type="GeneID" id="56214378"/>
<evidence type="ECO:0000313" key="1">
    <source>
        <dbReference type="EMBL" id="QBZ69178.1"/>
    </source>
</evidence>
<reference evidence="1 2" key="1">
    <citation type="submission" date="2019-03" db="EMBL/GenBank/DDBJ databases">
        <title>Bacteriophages that Target Cytolytic Enterococcus faecalis Reduce Features of Ethanol-induced Liver Disease.</title>
        <authorList>
            <person name="Fouts D.E."/>
            <person name="Duan Y."/>
            <person name="White R.C."/>
            <person name="Nguyen K."/>
            <person name="Singh I."/>
            <person name="Schnabl B."/>
        </authorList>
    </citation>
    <scope>NUCLEOTIDE SEQUENCE [LARGE SCALE GENOMIC DNA]</scope>
</reference>
<dbReference type="KEGG" id="vg:56214378"/>
<evidence type="ECO:0000313" key="2">
    <source>
        <dbReference type="Proteomes" id="UP000297073"/>
    </source>
</evidence>
<dbReference type="Proteomes" id="UP000297073">
    <property type="component" value="Segment"/>
</dbReference>
<dbReference type="RefSeq" id="YP_009908815.1">
    <property type="nucleotide sequence ID" value="NC_049932.1"/>
</dbReference>
<proteinExistence type="predicted"/>
<organism evidence="1 2">
    <name type="scientific">Enterococcus phage vB_EfaP_Ef6.2</name>
    <dbReference type="NCBI Taxonomy" id="2546621"/>
    <lineage>
        <taxon>Viruses</taxon>
        <taxon>Duplodnaviria</taxon>
        <taxon>Heunggongvirae</taxon>
        <taxon>Uroviricota</taxon>
        <taxon>Caudoviricetes</taxon>
        <taxon>Rountreeviridae</taxon>
        <taxon>Sarlesvirinae</taxon>
        <taxon>Copernicusvirus</taxon>
        <taxon>Copernicusvirus Ef62</taxon>
    </lineage>
</organism>
<accession>A0A4D6DSQ9</accession>
<keyword evidence="2" id="KW-1185">Reference proteome</keyword>
<name>A0A4D6DSQ9_9CAUD</name>